<dbReference type="OrthoDB" id="9774451at2"/>
<dbReference type="SMART" id="SM00062">
    <property type="entry name" value="PBPb"/>
    <property type="match status" value="1"/>
</dbReference>
<dbReference type="EMBL" id="CP036150">
    <property type="protein sequence ID" value="QEN07737.1"/>
    <property type="molecule type" value="Genomic_DNA"/>
</dbReference>
<dbReference type="Pfam" id="PF00497">
    <property type="entry name" value="SBP_bac_3"/>
    <property type="match status" value="1"/>
</dbReference>
<dbReference type="InterPro" id="IPR001320">
    <property type="entry name" value="Iontro_rcpt_C"/>
</dbReference>
<dbReference type="Gene3D" id="3.40.190.10">
    <property type="entry name" value="Periplasmic binding protein-like II"/>
    <property type="match status" value="2"/>
</dbReference>
<dbReference type="PANTHER" id="PTHR35936">
    <property type="entry name" value="MEMBRANE-BOUND LYTIC MUREIN TRANSGLYCOSYLASE F"/>
    <property type="match status" value="1"/>
</dbReference>
<organism evidence="4 5">
    <name type="scientific">Oceanispirochaeta crateris</name>
    <dbReference type="NCBI Taxonomy" id="2518645"/>
    <lineage>
        <taxon>Bacteria</taxon>
        <taxon>Pseudomonadati</taxon>
        <taxon>Spirochaetota</taxon>
        <taxon>Spirochaetia</taxon>
        <taxon>Spirochaetales</taxon>
        <taxon>Spirochaetaceae</taxon>
        <taxon>Oceanispirochaeta</taxon>
    </lineage>
</organism>
<dbReference type="AlphaFoldDB" id="A0A5C1QJS6"/>
<reference evidence="4 5" key="1">
    <citation type="submission" date="2019-02" db="EMBL/GenBank/DDBJ databases">
        <title>Complete Genome Sequence and Methylome Analysis of free living Spirochaetas.</title>
        <authorList>
            <person name="Fomenkov A."/>
            <person name="Dubinina G."/>
            <person name="Leshcheva N."/>
            <person name="Mikheeva N."/>
            <person name="Grabovich M."/>
            <person name="Vincze T."/>
            <person name="Roberts R.J."/>
        </authorList>
    </citation>
    <scope>NUCLEOTIDE SEQUENCE [LARGE SCALE GENOMIC DNA]</scope>
    <source>
        <strain evidence="4 5">K2</strain>
    </source>
</reference>
<evidence type="ECO:0000313" key="5">
    <source>
        <dbReference type="Proteomes" id="UP000324209"/>
    </source>
</evidence>
<sequence length="267" mass="29300">MKKKTGYILSVLLFLMIFMVSSCSKKEDKTLVVAMELQFPPFEMAEADGTPSGISVEMAYALGEYLDRPVKIENTSWTGLIPSLQSGKADLVISSMTITDERKEVVDFSIPYAASGLTLLINKDSSVTSYADLSKEGVTTAVKSGTIGALWAQENLPEESIRIFDEVAACSLEVSQGKVDAFIYDALTTFELQKKFPESTWVNLENLPGTSGGWGVAMKKDNSLKAEVDAFILDYRQKGGFEALEKKYLTEIKQIFDDAGVPSFFAL</sequence>
<proteinExistence type="predicted"/>
<dbReference type="SMART" id="SM00079">
    <property type="entry name" value="PBPe"/>
    <property type="match status" value="1"/>
</dbReference>
<dbReference type="CDD" id="cd13629">
    <property type="entry name" value="PBP2_Dsm1740"/>
    <property type="match status" value="1"/>
</dbReference>
<feature type="domain" description="Solute-binding protein family 3/N-terminal" evidence="2">
    <location>
        <begin position="30"/>
        <end position="252"/>
    </location>
</feature>
<keyword evidence="5" id="KW-1185">Reference proteome</keyword>
<evidence type="ECO:0000313" key="4">
    <source>
        <dbReference type="EMBL" id="QEN07737.1"/>
    </source>
</evidence>
<accession>A0A5C1QJS6</accession>
<feature type="domain" description="Ionotropic glutamate receptor C-terminal" evidence="3">
    <location>
        <begin position="30"/>
        <end position="251"/>
    </location>
</feature>
<evidence type="ECO:0000259" key="2">
    <source>
        <dbReference type="SMART" id="SM00062"/>
    </source>
</evidence>
<dbReference type="GO" id="GO:0016020">
    <property type="term" value="C:membrane"/>
    <property type="evidence" value="ECO:0007669"/>
    <property type="project" value="InterPro"/>
</dbReference>
<dbReference type="PROSITE" id="PS51257">
    <property type="entry name" value="PROKAR_LIPOPROTEIN"/>
    <property type="match status" value="1"/>
</dbReference>
<protein>
    <submittedName>
        <fullName evidence="4">Transporter substrate-binding domain-containing protein</fullName>
    </submittedName>
</protein>
<evidence type="ECO:0000256" key="1">
    <source>
        <dbReference type="ARBA" id="ARBA00022729"/>
    </source>
</evidence>
<gene>
    <name evidence="4" type="ORF">EXM22_06940</name>
</gene>
<dbReference type="GO" id="GO:0015276">
    <property type="term" value="F:ligand-gated monoatomic ion channel activity"/>
    <property type="evidence" value="ECO:0007669"/>
    <property type="project" value="InterPro"/>
</dbReference>
<dbReference type="PANTHER" id="PTHR35936:SF17">
    <property type="entry name" value="ARGININE-BINDING EXTRACELLULAR PROTEIN ARTP"/>
    <property type="match status" value="1"/>
</dbReference>
<keyword evidence="1" id="KW-0732">Signal</keyword>
<dbReference type="KEGG" id="ock:EXM22_06940"/>
<dbReference type="Proteomes" id="UP000324209">
    <property type="component" value="Chromosome"/>
</dbReference>
<dbReference type="RefSeq" id="WP_149485817.1">
    <property type="nucleotide sequence ID" value="NZ_CP036150.1"/>
</dbReference>
<name>A0A5C1QJS6_9SPIO</name>
<evidence type="ECO:0000259" key="3">
    <source>
        <dbReference type="SMART" id="SM00079"/>
    </source>
</evidence>
<dbReference type="InterPro" id="IPR001638">
    <property type="entry name" value="Solute-binding_3/MltF_N"/>
</dbReference>
<dbReference type="SUPFAM" id="SSF53850">
    <property type="entry name" value="Periplasmic binding protein-like II"/>
    <property type="match status" value="1"/>
</dbReference>